<feature type="compositionally biased region" description="Polar residues" evidence="1">
    <location>
        <begin position="652"/>
        <end position="663"/>
    </location>
</feature>
<dbReference type="Gene3D" id="1.20.1250.20">
    <property type="entry name" value="MFS general substrate transporter like domains"/>
    <property type="match status" value="1"/>
</dbReference>
<feature type="compositionally biased region" description="Basic and acidic residues" evidence="1">
    <location>
        <begin position="22"/>
        <end position="40"/>
    </location>
</feature>
<feature type="transmembrane region" description="Helical" evidence="2">
    <location>
        <begin position="98"/>
        <end position="120"/>
    </location>
</feature>
<proteinExistence type="predicted"/>
<feature type="compositionally biased region" description="Basic and acidic residues" evidence="1">
    <location>
        <begin position="681"/>
        <end position="705"/>
    </location>
</feature>
<feature type="transmembrane region" description="Helical" evidence="2">
    <location>
        <begin position="193"/>
        <end position="216"/>
    </location>
</feature>
<name>A0ABM1A5E5_APLCA</name>
<sequence length="724" mass="78388">MPSPPPLPSCNKGVPTEAPPPPHREAPPHRAASEEGKRTMGLDSGGPHPGSVSPNSGTGSHGQEATPCSRKRDTMGVQDMKTSVSRVELGDYYPDGGWGWVVLAAATLVHTLCGGFHLAYGSLYLAIKSKFRISDLATAWLGSLGIAISLFIAPVVTIICRRKSPRLYGVIGGLICALGCLFLAFSTQPEQLFISHCLVMSIGSGVTVVTANIMVGRYFRQRREMAEMILVAGSGAGAAVMATLFQELISALEWMHGLQCVAGLLVVTIIAGAMYRSASLYHPRRKVILHLKSQKKNRRDREAEKPPYLDFSALKMRSLRALILISAVIGFGIHVPFILLVRTAEQNYEEPSRLFLLNVYLGLGFVLGCVGLGYITIRNSNECHISRRHLCQTSAILCGLFTLLLVMANDESSHTLYAWAYGICCGSYYYSLKTYLYELVKTRLMERGWSFLCAANSFPVLFGAPAASYLNMAYESTVAGYIFAGVAMVFGGLLFYAMPFCERHPSNHDVLQKHSSGQYPAHLTEAAALLDMDLSEGCMSGGKLHHHHHHHHHHQQCQPSNGLAPVRHSSSSSTSKGDGAGGVRVQLQCLVQHKDRGDKPAKQALLTKIAEEKDGGVKNCSCESAAKKGGSCMGNTGHVQVNVTKAEYSESVTDCPSDSTFSNHTDRSSGKDSGAGGLSKIDGKKSKKNDVRIDLFDPPSQEKESTATVSYDSDLYINLCEAQV</sequence>
<feature type="region of interest" description="Disordered" evidence="1">
    <location>
        <begin position="652"/>
        <end position="708"/>
    </location>
</feature>
<dbReference type="SUPFAM" id="SSF103473">
    <property type="entry name" value="MFS general substrate transporter"/>
    <property type="match status" value="1"/>
</dbReference>
<evidence type="ECO:0000313" key="3">
    <source>
        <dbReference type="Proteomes" id="UP000694888"/>
    </source>
</evidence>
<accession>A0ABM1A5E5</accession>
<organism evidence="3 4">
    <name type="scientific">Aplysia californica</name>
    <name type="common">California sea hare</name>
    <dbReference type="NCBI Taxonomy" id="6500"/>
    <lineage>
        <taxon>Eukaryota</taxon>
        <taxon>Metazoa</taxon>
        <taxon>Spiralia</taxon>
        <taxon>Lophotrochozoa</taxon>
        <taxon>Mollusca</taxon>
        <taxon>Gastropoda</taxon>
        <taxon>Heterobranchia</taxon>
        <taxon>Euthyneura</taxon>
        <taxon>Tectipleura</taxon>
        <taxon>Aplysiida</taxon>
        <taxon>Aplysioidea</taxon>
        <taxon>Aplysiidae</taxon>
        <taxon>Aplysia</taxon>
    </lineage>
</organism>
<dbReference type="GeneID" id="101860512"/>
<evidence type="ECO:0000313" key="4">
    <source>
        <dbReference type="RefSeq" id="XP_012941164.1"/>
    </source>
</evidence>
<feature type="transmembrane region" description="Helical" evidence="2">
    <location>
        <begin position="414"/>
        <end position="430"/>
    </location>
</feature>
<feature type="transmembrane region" description="Helical" evidence="2">
    <location>
        <begin position="228"/>
        <end position="249"/>
    </location>
</feature>
<dbReference type="InterPro" id="IPR050327">
    <property type="entry name" value="Proton-linked_MCT"/>
</dbReference>
<keyword evidence="2" id="KW-0812">Transmembrane</keyword>
<keyword evidence="3" id="KW-1185">Reference proteome</keyword>
<feature type="transmembrane region" description="Helical" evidence="2">
    <location>
        <begin position="389"/>
        <end position="408"/>
    </location>
</feature>
<reference evidence="4" key="1">
    <citation type="submission" date="2025-08" db="UniProtKB">
        <authorList>
            <consortium name="RefSeq"/>
        </authorList>
    </citation>
    <scope>IDENTIFICATION</scope>
</reference>
<feature type="transmembrane region" description="Helical" evidence="2">
    <location>
        <begin position="321"/>
        <end position="342"/>
    </location>
</feature>
<dbReference type="RefSeq" id="XP_012941164.1">
    <property type="nucleotide sequence ID" value="XM_013085710.2"/>
</dbReference>
<dbReference type="InterPro" id="IPR036259">
    <property type="entry name" value="MFS_trans_sf"/>
</dbReference>
<evidence type="ECO:0000256" key="1">
    <source>
        <dbReference type="SAM" id="MobiDB-lite"/>
    </source>
</evidence>
<feature type="transmembrane region" description="Helical" evidence="2">
    <location>
        <begin position="354"/>
        <end position="377"/>
    </location>
</feature>
<gene>
    <name evidence="4" type="primary">LOC101860512</name>
</gene>
<keyword evidence="2" id="KW-0472">Membrane</keyword>
<dbReference type="InterPro" id="IPR011701">
    <property type="entry name" value="MFS"/>
</dbReference>
<dbReference type="Proteomes" id="UP000694888">
    <property type="component" value="Unplaced"/>
</dbReference>
<feature type="transmembrane region" description="Helical" evidence="2">
    <location>
        <begin position="167"/>
        <end position="187"/>
    </location>
</feature>
<feature type="transmembrane region" description="Helical" evidence="2">
    <location>
        <begin position="255"/>
        <end position="275"/>
    </location>
</feature>
<feature type="region of interest" description="Disordered" evidence="1">
    <location>
        <begin position="1"/>
        <end position="79"/>
    </location>
</feature>
<feature type="transmembrane region" description="Helical" evidence="2">
    <location>
        <begin position="451"/>
        <end position="472"/>
    </location>
</feature>
<feature type="transmembrane region" description="Helical" evidence="2">
    <location>
        <begin position="478"/>
        <end position="498"/>
    </location>
</feature>
<evidence type="ECO:0000256" key="2">
    <source>
        <dbReference type="SAM" id="Phobius"/>
    </source>
</evidence>
<feature type="region of interest" description="Disordered" evidence="1">
    <location>
        <begin position="542"/>
        <end position="581"/>
    </location>
</feature>
<feature type="compositionally biased region" description="Polar residues" evidence="1">
    <location>
        <begin position="52"/>
        <end position="63"/>
    </location>
</feature>
<feature type="transmembrane region" description="Helical" evidence="2">
    <location>
        <begin position="140"/>
        <end position="160"/>
    </location>
</feature>
<dbReference type="Pfam" id="PF07690">
    <property type="entry name" value="MFS_1"/>
    <property type="match status" value="1"/>
</dbReference>
<dbReference type="PANTHER" id="PTHR11360">
    <property type="entry name" value="MONOCARBOXYLATE TRANSPORTER"/>
    <property type="match status" value="1"/>
</dbReference>
<dbReference type="PANTHER" id="PTHR11360:SF251">
    <property type="entry name" value="MAJOR FACILITATOR SUPERFAMILY (MFS) PROFILE DOMAIN-CONTAINING PROTEIN"/>
    <property type="match status" value="1"/>
</dbReference>
<protein>
    <submittedName>
        <fullName evidence="4">Monocarboxylate transporter 13</fullName>
    </submittedName>
</protein>
<feature type="compositionally biased region" description="Basic residues" evidence="1">
    <location>
        <begin position="543"/>
        <end position="555"/>
    </location>
</feature>
<keyword evidence="2" id="KW-1133">Transmembrane helix</keyword>